<dbReference type="KEGG" id="meso:BSQ44_24835"/>
<dbReference type="RefSeq" id="WP_072607687.1">
    <property type="nucleotide sequence ID" value="NZ_CP018171.1"/>
</dbReference>
<reference evidence="4" key="1">
    <citation type="submission" date="2016-11" db="EMBL/GenBank/DDBJ databases">
        <title>Mesorhizobium oceanicum sp. nov., isolated from deep seawater in South China Sea.</title>
        <authorList>
            <person name="Fu G.-Y."/>
        </authorList>
    </citation>
    <scope>NUCLEOTIDE SEQUENCE [LARGE SCALE GENOMIC DNA]</scope>
    <source>
        <strain evidence="4">B7</strain>
    </source>
</reference>
<dbReference type="InterPro" id="IPR032710">
    <property type="entry name" value="NTF2-like_dom_sf"/>
</dbReference>
<dbReference type="Gene3D" id="3.10.450.50">
    <property type="match status" value="1"/>
</dbReference>
<evidence type="ECO:0000259" key="2">
    <source>
        <dbReference type="Pfam" id="PF13577"/>
    </source>
</evidence>
<dbReference type="Proteomes" id="UP000182840">
    <property type="component" value="Chromosome"/>
</dbReference>
<dbReference type="STRING" id="1670800.BSQ44_24835"/>
<evidence type="ECO:0000313" key="3">
    <source>
        <dbReference type="EMBL" id="APH74232.1"/>
    </source>
</evidence>
<dbReference type="OrthoDB" id="9130903at2"/>
<dbReference type="AlphaFoldDB" id="A0A1L3SY39"/>
<feature type="domain" description="SnoaL-like" evidence="2">
    <location>
        <begin position="18"/>
        <end position="145"/>
    </location>
</feature>
<organism evidence="3 4">
    <name type="scientific">Aquibium oceanicum</name>
    <dbReference type="NCBI Taxonomy" id="1670800"/>
    <lineage>
        <taxon>Bacteria</taxon>
        <taxon>Pseudomonadati</taxon>
        <taxon>Pseudomonadota</taxon>
        <taxon>Alphaproteobacteria</taxon>
        <taxon>Hyphomicrobiales</taxon>
        <taxon>Phyllobacteriaceae</taxon>
        <taxon>Aquibium</taxon>
    </lineage>
</organism>
<dbReference type="EMBL" id="CP018171">
    <property type="protein sequence ID" value="APH74232.1"/>
    <property type="molecule type" value="Genomic_DNA"/>
</dbReference>
<dbReference type="SUPFAM" id="SSF54427">
    <property type="entry name" value="NTF2-like"/>
    <property type="match status" value="1"/>
</dbReference>
<proteinExistence type="predicted"/>
<dbReference type="Pfam" id="PF13577">
    <property type="entry name" value="SnoaL_4"/>
    <property type="match status" value="1"/>
</dbReference>
<protein>
    <recommendedName>
        <fullName evidence="2">SnoaL-like domain-containing protein</fullName>
    </recommendedName>
</protein>
<accession>A0A1L3SY39</accession>
<evidence type="ECO:0000313" key="4">
    <source>
        <dbReference type="Proteomes" id="UP000182840"/>
    </source>
</evidence>
<feature type="region of interest" description="Disordered" evidence="1">
    <location>
        <begin position="160"/>
        <end position="184"/>
    </location>
</feature>
<evidence type="ECO:0000256" key="1">
    <source>
        <dbReference type="SAM" id="MobiDB-lite"/>
    </source>
</evidence>
<name>A0A1L3SY39_9HYPH</name>
<keyword evidence="4" id="KW-1185">Reference proteome</keyword>
<dbReference type="InterPro" id="IPR037401">
    <property type="entry name" value="SnoaL-like"/>
</dbReference>
<gene>
    <name evidence="3" type="ORF">BSQ44_24835</name>
</gene>
<sequence>MDETDRDMIAALDRRLRAVEDRLEICQIEGAYSRAYDGAKGDEWAALFTEDGIYQGRQLAGMGEQNFVQGRKALSEFCASSPVNCIHYLNMPDIKIDGDDATGRANFTFRAFGTDDFGRVSSTEVQGYYDIAYRRTPEGWRIRRRFTVYFERRQGTSYGYEPSASPFGDSNPPFDENAGFRDRR</sequence>